<dbReference type="Proteomes" id="UP001163046">
    <property type="component" value="Unassembled WGS sequence"/>
</dbReference>
<dbReference type="Gene3D" id="2.30.30.140">
    <property type="match status" value="1"/>
</dbReference>
<organism evidence="1 2">
    <name type="scientific">Desmophyllum pertusum</name>
    <dbReference type="NCBI Taxonomy" id="174260"/>
    <lineage>
        <taxon>Eukaryota</taxon>
        <taxon>Metazoa</taxon>
        <taxon>Cnidaria</taxon>
        <taxon>Anthozoa</taxon>
        <taxon>Hexacorallia</taxon>
        <taxon>Scleractinia</taxon>
        <taxon>Caryophylliina</taxon>
        <taxon>Caryophylliidae</taxon>
        <taxon>Desmophyllum</taxon>
    </lineage>
</organism>
<accession>A0A9W9YTN1</accession>
<dbReference type="AlphaFoldDB" id="A0A9W9YTN1"/>
<dbReference type="EMBL" id="MU827168">
    <property type="protein sequence ID" value="KAJ7367444.1"/>
    <property type="molecule type" value="Genomic_DNA"/>
</dbReference>
<evidence type="ECO:0000313" key="1">
    <source>
        <dbReference type="EMBL" id="KAJ7367444.1"/>
    </source>
</evidence>
<keyword evidence="2" id="KW-1185">Reference proteome</keyword>
<reference evidence="1" key="1">
    <citation type="submission" date="2023-01" db="EMBL/GenBank/DDBJ databases">
        <title>Genome assembly of the deep-sea coral Lophelia pertusa.</title>
        <authorList>
            <person name="Herrera S."/>
            <person name="Cordes E."/>
        </authorList>
    </citation>
    <scope>NUCLEOTIDE SEQUENCE</scope>
    <source>
        <strain evidence="1">USNM1676648</strain>
        <tissue evidence="1">Polyp</tissue>
    </source>
</reference>
<protein>
    <submittedName>
        <fullName evidence="1">Uncharacterized protein</fullName>
    </submittedName>
</protein>
<gene>
    <name evidence="1" type="ORF">OS493_040321</name>
</gene>
<feature type="non-terminal residue" evidence="1">
    <location>
        <position position="1"/>
    </location>
</feature>
<name>A0A9W9YTN1_9CNID</name>
<dbReference type="SUPFAM" id="SSF63748">
    <property type="entry name" value="Tudor/PWWP/MBT"/>
    <property type="match status" value="1"/>
</dbReference>
<comment type="caution">
    <text evidence="1">The sequence shown here is derived from an EMBL/GenBank/DDBJ whole genome shotgun (WGS) entry which is preliminary data.</text>
</comment>
<evidence type="ECO:0000313" key="2">
    <source>
        <dbReference type="Proteomes" id="UP001163046"/>
    </source>
</evidence>
<proteinExistence type="predicted"/>
<sequence length="58" mass="6323">VQDTKVQGFVPGMKLECMDRTSLETDTYWVATVVMASGPLHSSADTMAMTMIVVETLV</sequence>